<reference evidence="1 2" key="1">
    <citation type="submission" date="2019-06" db="EMBL/GenBank/DDBJ databases">
        <title>Genome Sequence of the Brown Rot Fungal Pathogen Monilinia laxa.</title>
        <authorList>
            <person name="De Miccolis Angelini R.M."/>
            <person name="Landi L."/>
            <person name="Abate D."/>
            <person name="Pollastro S."/>
            <person name="Romanazzi G."/>
            <person name="Faretra F."/>
        </authorList>
    </citation>
    <scope>NUCLEOTIDE SEQUENCE [LARGE SCALE GENOMIC DNA]</scope>
    <source>
        <strain evidence="1 2">Mlax316</strain>
    </source>
</reference>
<name>A0A5N6K290_MONLA</name>
<proteinExistence type="predicted"/>
<dbReference type="Proteomes" id="UP000326757">
    <property type="component" value="Unassembled WGS sequence"/>
</dbReference>
<gene>
    <name evidence="1" type="ORF">EYC80_009010</name>
</gene>
<keyword evidence="2" id="KW-1185">Reference proteome</keyword>
<dbReference type="EMBL" id="VIGI01000009">
    <property type="protein sequence ID" value="KAB8296232.1"/>
    <property type="molecule type" value="Genomic_DNA"/>
</dbReference>
<dbReference type="AlphaFoldDB" id="A0A5N6K290"/>
<accession>A0A5N6K290</accession>
<protein>
    <submittedName>
        <fullName evidence="1">Uncharacterized protein</fullName>
    </submittedName>
</protein>
<sequence length="183" mass="20543">MRAILKEKGPSTRYITVHTTTIYPIYLLPPQPTPDLNHTSTTHHSHHQKTHYNHFFCSLPTVAAVDLICRVICQNISYLLDLGTFNNLHLQSLPLPTPFPILFEFKEESTTPSFIYWSTETLPLPLPPSLSQGIGSAKDSTAEGCNDGKRLEVYLLLHQELQVPSKKGPPGFCSLEKPMHKPS</sequence>
<evidence type="ECO:0000313" key="2">
    <source>
        <dbReference type="Proteomes" id="UP000326757"/>
    </source>
</evidence>
<comment type="caution">
    <text evidence="1">The sequence shown here is derived from an EMBL/GenBank/DDBJ whole genome shotgun (WGS) entry which is preliminary data.</text>
</comment>
<evidence type="ECO:0000313" key="1">
    <source>
        <dbReference type="EMBL" id="KAB8296232.1"/>
    </source>
</evidence>
<organism evidence="1 2">
    <name type="scientific">Monilinia laxa</name>
    <name type="common">Brown rot fungus</name>
    <name type="synonym">Sclerotinia laxa</name>
    <dbReference type="NCBI Taxonomy" id="61186"/>
    <lineage>
        <taxon>Eukaryota</taxon>
        <taxon>Fungi</taxon>
        <taxon>Dikarya</taxon>
        <taxon>Ascomycota</taxon>
        <taxon>Pezizomycotina</taxon>
        <taxon>Leotiomycetes</taxon>
        <taxon>Helotiales</taxon>
        <taxon>Sclerotiniaceae</taxon>
        <taxon>Monilinia</taxon>
    </lineage>
</organism>